<evidence type="ECO:0008006" key="2">
    <source>
        <dbReference type="Google" id="ProtNLM"/>
    </source>
</evidence>
<sequence>LLGIPRYTEQAFQGDGSPIKTGQIGNLYGSPVMVSTDAGTTATLSGTVTPRAVLYFHKSAFALAEQLRPRAQTQYKLNWLGNLFVVDTIYGVAELRNDAGVALIVPA</sequence>
<organism evidence="1">
    <name type="scientific">marine sediment metagenome</name>
    <dbReference type="NCBI Taxonomy" id="412755"/>
    <lineage>
        <taxon>unclassified sequences</taxon>
        <taxon>metagenomes</taxon>
        <taxon>ecological metagenomes</taxon>
    </lineage>
</organism>
<gene>
    <name evidence="1" type="ORF">LCGC14_3090890</name>
</gene>
<evidence type="ECO:0000313" key="1">
    <source>
        <dbReference type="EMBL" id="KKK53823.1"/>
    </source>
</evidence>
<name>A0A0F8WB16_9ZZZZ</name>
<proteinExistence type="predicted"/>
<dbReference type="AlphaFoldDB" id="A0A0F8WB16"/>
<reference evidence="1" key="1">
    <citation type="journal article" date="2015" name="Nature">
        <title>Complex archaea that bridge the gap between prokaryotes and eukaryotes.</title>
        <authorList>
            <person name="Spang A."/>
            <person name="Saw J.H."/>
            <person name="Jorgensen S.L."/>
            <person name="Zaremba-Niedzwiedzka K."/>
            <person name="Martijn J."/>
            <person name="Lind A.E."/>
            <person name="van Eijk R."/>
            <person name="Schleper C."/>
            <person name="Guy L."/>
            <person name="Ettema T.J."/>
        </authorList>
    </citation>
    <scope>NUCLEOTIDE SEQUENCE</scope>
</reference>
<feature type="non-terminal residue" evidence="1">
    <location>
        <position position="1"/>
    </location>
</feature>
<protein>
    <recommendedName>
        <fullName evidence="2">Phage major capsid protein</fullName>
    </recommendedName>
</protein>
<comment type="caution">
    <text evidence="1">The sequence shown here is derived from an EMBL/GenBank/DDBJ whole genome shotgun (WGS) entry which is preliminary data.</text>
</comment>
<accession>A0A0F8WB16</accession>
<dbReference type="EMBL" id="LAZR01066313">
    <property type="protein sequence ID" value="KKK53823.1"/>
    <property type="molecule type" value="Genomic_DNA"/>
</dbReference>